<dbReference type="Proteomes" id="UP000198402">
    <property type="component" value="Unassembled WGS sequence"/>
</dbReference>
<keyword evidence="5" id="KW-1185">Reference proteome</keyword>
<keyword evidence="2" id="KW-0472">Membrane</keyword>
<feature type="compositionally biased region" description="Low complexity" evidence="1">
    <location>
        <begin position="40"/>
        <end position="58"/>
    </location>
</feature>
<protein>
    <recommendedName>
        <fullName evidence="3">Zinc-ribbon domain-containing protein</fullName>
    </recommendedName>
</protein>
<feature type="transmembrane region" description="Helical" evidence="2">
    <location>
        <begin position="262"/>
        <end position="286"/>
    </location>
</feature>
<feature type="transmembrane region" description="Helical" evidence="2">
    <location>
        <begin position="227"/>
        <end position="250"/>
    </location>
</feature>
<comment type="caution">
    <text evidence="4">The sequence shown here is derived from an EMBL/GenBank/DDBJ whole genome shotgun (WGS) entry which is preliminary data.</text>
</comment>
<evidence type="ECO:0000256" key="2">
    <source>
        <dbReference type="SAM" id="Phobius"/>
    </source>
</evidence>
<dbReference type="InterPro" id="IPR026870">
    <property type="entry name" value="Zinc_ribbon_dom"/>
</dbReference>
<name>A0A1Z5IK49_9LACO</name>
<dbReference type="AlphaFoldDB" id="A0A1Z5IK49"/>
<feature type="domain" description="Zinc-ribbon" evidence="3">
    <location>
        <begin position="9"/>
        <end position="31"/>
    </location>
</feature>
<dbReference type="RefSeq" id="WP_054655901.1">
    <property type="nucleotide sequence ID" value="NZ_BBFL01000013.1"/>
</dbReference>
<dbReference type="Pfam" id="PF13240">
    <property type="entry name" value="Zn_Ribbon_1"/>
    <property type="match status" value="1"/>
</dbReference>
<evidence type="ECO:0000313" key="4">
    <source>
        <dbReference type="EMBL" id="GAX02130.1"/>
    </source>
</evidence>
<reference evidence="4 5" key="1">
    <citation type="submission" date="2015-11" db="EMBL/GenBank/DDBJ databases">
        <title>Draft genome sequences of new species of the genus Lactobacillus isolated from orchardgrass silage.</title>
        <authorList>
            <person name="Tohno M."/>
            <person name="Tanizawa Y."/>
            <person name="Arita M."/>
        </authorList>
    </citation>
    <scope>NUCLEOTIDE SEQUENCE [LARGE SCALE GENOMIC DNA]</scope>
    <source>
        <strain evidence="4 5">IWT126</strain>
    </source>
</reference>
<proteinExistence type="predicted"/>
<dbReference type="Gene3D" id="4.10.1060.50">
    <property type="match status" value="1"/>
</dbReference>
<sequence length="287" mass="31597">MSESSGPSFCPNCGAKLKPDAKFCTNCGYNLTQFNAQSQQQSAQEQPFQQQATQQRAPQPNPNVEAAKKYSTNYFSWLWESIKHPSDVDLEGNKFFGITSFILAALLIGITGMVALYRIIKELTLLINDLSSAISELNGQSDSNGSTFPNYPTGSGFTIFLKIFLIALIFMALFVLVGWLTRRYLIGDEHETYLGFATRLAGYTNLSLIFLLLGMVFIALLNTLSGAFLLFLFILLTSTVYSIGYAYTILEFKQTRGLDKVHALLIALIADGILTMILSSIVGASVI</sequence>
<organism evidence="4 5">
    <name type="scientific">Secundilactobacillus silagei JCM 19001</name>
    <dbReference type="NCBI Taxonomy" id="1302250"/>
    <lineage>
        <taxon>Bacteria</taxon>
        <taxon>Bacillati</taxon>
        <taxon>Bacillota</taxon>
        <taxon>Bacilli</taxon>
        <taxon>Lactobacillales</taxon>
        <taxon>Lactobacillaceae</taxon>
        <taxon>Secundilactobacillus</taxon>
    </lineage>
</organism>
<evidence type="ECO:0000256" key="1">
    <source>
        <dbReference type="SAM" id="MobiDB-lite"/>
    </source>
</evidence>
<dbReference type="InterPro" id="IPR046481">
    <property type="entry name" value="DUF6574"/>
</dbReference>
<accession>A0A1Z5IK49</accession>
<dbReference type="InterPro" id="IPR038587">
    <property type="entry name" value="Ribosomal_eL40_sf"/>
</dbReference>
<feature type="region of interest" description="Disordered" evidence="1">
    <location>
        <begin position="40"/>
        <end position="63"/>
    </location>
</feature>
<dbReference type="STRING" id="1302250.GCA_001313225_02724"/>
<feature type="transmembrane region" description="Helical" evidence="2">
    <location>
        <begin position="95"/>
        <end position="120"/>
    </location>
</feature>
<keyword evidence="2" id="KW-0812">Transmembrane</keyword>
<dbReference type="Pfam" id="PF20214">
    <property type="entry name" value="DUF6574"/>
    <property type="match status" value="1"/>
</dbReference>
<feature type="transmembrane region" description="Helical" evidence="2">
    <location>
        <begin position="159"/>
        <end position="180"/>
    </location>
</feature>
<dbReference type="EMBL" id="BCMG01000012">
    <property type="protein sequence ID" value="GAX02130.1"/>
    <property type="molecule type" value="Genomic_DNA"/>
</dbReference>
<dbReference type="OrthoDB" id="2291432at2"/>
<feature type="transmembrane region" description="Helical" evidence="2">
    <location>
        <begin position="200"/>
        <end position="221"/>
    </location>
</feature>
<keyword evidence="2" id="KW-1133">Transmembrane helix</keyword>
<evidence type="ECO:0000259" key="3">
    <source>
        <dbReference type="Pfam" id="PF13240"/>
    </source>
</evidence>
<evidence type="ECO:0000313" key="5">
    <source>
        <dbReference type="Proteomes" id="UP000198402"/>
    </source>
</evidence>
<gene>
    <name evidence="4" type="ORF">IWT126_02194</name>
</gene>